<name>A0AAV9XBQ2_9PEZI</name>
<keyword evidence="1" id="KW-0175">Coiled coil</keyword>
<accession>A0AAV9XBQ2</accession>
<feature type="compositionally biased region" description="Basic and acidic residues" evidence="2">
    <location>
        <begin position="379"/>
        <end position="396"/>
    </location>
</feature>
<feature type="region of interest" description="Disordered" evidence="2">
    <location>
        <begin position="303"/>
        <end position="396"/>
    </location>
</feature>
<feature type="compositionally biased region" description="Basic residues" evidence="2">
    <location>
        <begin position="330"/>
        <end position="339"/>
    </location>
</feature>
<dbReference type="Proteomes" id="UP001365542">
    <property type="component" value="Unassembled WGS sequence"/>
</dbReference>
<feature type="region of interest" description="Disordered" evidence="2">
    <location>
        <begin position="452"/>
        <end position="504"/>
    </location>
</feature>
<feature type="compositionally biased region" description="Basic residues" evidence="2">
    <location>
        <begin position="682"/>
        <end position="701"/>
    </location>
</feature>
<sequence length="701" mass="80280">MEELEKSRTQITLDNKRVEITEKLNKDLDEARVLISCLEDSIKHERNEKESKLRELETIAKELNVRDGQLDLAASQWADASVKLARLETEVAAAKAEAQLRAGEAQTQKIEVENQNSKIATLESEIANRSERLESFESRLAIAHAESKCWKEQFEAQESRSQEQQKTFKDGLQEKDTELFELQDLLCAFKHQITNLEIELINQEKKINDDNLKDIKILDLEIELSKLRILTGKFPERTAATTGPESHIAYDSQHAYEEENAIGDSKLTMKIVSTKSQESIVEQNAAIDTSTQKDGTKSIVIKPKFASSTGQPPTNQVNQSQESTNPKPKASPKLKKQNKKKSDDSKEKVKEEKDKERKTKESADPKPEVSPTPKTKNQKAKDTKGEAEEGKPKKIDIEALISMAREAKVKEMKSQEKKLQAWRCQQFRLRQAEAKQAEAKYIEEKQAEIEGSMSNRAELGEAKPGKTKSKEMNSQETQPTETLRRSKRLTTQKKTSYPFIPKHLQKRHYTEEEYERIADEVKKHKEKAHFKFEFQKADVSKIEPTDRMDTKSDHIPESQDSQLSFVPATQYGDATGTQISHISTTAGLSQESRFQEENFGMMTKKVHFADDNEQAEISSSSPQQILLYNAAEQRTPRVLGRLKHLLDEEQDDYDMDGDEKRDNGKSFPKRVRTHEPGDLRRKTWWRKKTRNAKSKPTLKKL</sequence>
<feature type="region of interest" description="Disordered" evidence="2">
    <location>
        <begin position="543"/>
        <end position="562"/>
    </location>
</feature>
<proteinExistence type="predicted"/>
<feature type="compositionally biased region" description="Basic and acidic residues" evidence="2">
    <location>
        <begin position="340"/>
        <end position="367"/>
    </location>
</feature>
<dbReference type="AlphaFoldDB" id="A0AAV9XBQ2"/>
<feature type="compositionally biased region" description="Acidic residues" evidence="2">
    <location>
        <begin position="648"/>
        <end position="657"/>
    </location>
</feature>
<feature type="coiled-coil region" evidence="1">
    <location>
        <begin position="28"/>
        <end position="139"/>
    </location>
</feature>
<protein>
    <submittedName>
        <fullName evidence="3">Uncharacterized protein</fullName>
    </submittedName>
</protein>
<reference evidence="3 4" key="1">
    <citation type="submission" date="2019-10" db="EMBL/GenBank/DDBJ databases">
        <authorList>
            <person name="Palmer J.M."/>
        </authorList>
    </citation>
    <scope>NUCLEOTIDE SEQUENCE [LARGE SCALE GENOMIC DNA]</scope>
    <source>
        <strain evidence="3 4">TWF694</strain>
    </source>
</reference>
<dbReference type="EMBL" id="JAVHJO010000007">
    <property type="protein sequence ID" value="KAK6539081.1"/>
    <property type="molecule type" value="Genomic_DNA"/>
</dbReference>
<evidence type="ECO:0000256" key="1">
    <source>
        <dbReference type="SAM" id="Coils"/>
    </source>
</evidence>
<organism evidence="3 4">
    <name type="scientific">Orbilia ellipsospora</name>
    <dbReference type="NCBI Taxonomy" id="2528407"/>
    <lineage>
        <taxon>Eukaryota</taxon>
        <taxon>Fungi</taxon>
        <taxon>Dikarya</taxon>
        <taxon>Ascomycota</taxon>
        <taxon>Pezizomycotina</taxon>
        <taxon>Orbiliomycetes</taxon>
        <taxon>Orbiliales</taxon>
        <taxon>Orbiliaceae</taxon>
        <taxon>Orbilia</taxon>
    </lineage>
</organism>
<feature type="compositionally biased region" description="Polar residues" evidence="2">
    <location>
        <begin position="306"/>
        <end position="325"/>
    </location>
</feature>
<gene>
    <name evidence="3" type="ORF">TWF694_010621</name>
</gene>
<feature type="compositionally biased region" description="Basic and acidic residues" evidence="2">
    <location>
        <begin position="458"/>
        <end position="473"/>
    </location>
</feature>
<comment type="caution">
    <text evidence="3">The sequence shown here is derived from an EMBL/GenBank/DDBJ whole genome shotgun (WGS) entry which is preliminary data.</text>
</comment>
<keyword evidence="4" id="KW-1185">Reference proteome</keyword>
<feature type="compositionally biased region" description="Basic and acidic residues" evidence="2">
    <location>
        <begin position="543"/>
        <end position="557"/>
    </location>
</feature>
<evidence type="ECO:0000313" key="3">
    <source>
        <dbReference type="EMBL" id="KAK6539081.1"/>
    </source>
</evidence>
<evidence type="ECO:0000256" key="2">
    <source>
        <dbReference type="SAM" id="MobiDB-lite"/>
    </source>
</evidence>
<evidence type="ECO:0000313" key="4">
    <source>
        <dbReference type="Proteomes" id="UP001365542"/>
    </source>
</evidence>
<feature type="region of interest" description="Disordered" evidence="2">
    <location>
        <begin position="646"/>
        <end position="701"/>
    </location>
</feature>